<dbReference type="AlphaFoldDB" id="A0A8H6HZ53"/>
<sequence>MPVATRHESSGQLEAELRRLQIEAQEHHNTLAQIAAQRAKLEKMKRKAEEDARAAMRAQKALERKAAAQKELQKQKKRPTMKERELDALEIIWEVMGDEGECERCRELGIDCLRMDIAEHRSVKATNVQRVWIGNTAYSKCQECKLHSGKCEIVEVVTDGASDDAIVKDLVRVGEKRKIMGHHDGKERAVKRKMVNVKQEVPEVIIPSFRRPAVVGRGTFVQGSSSGTRTKQTYRNEEVEELAARLEQGQTRIRDDLAALRMEQVGFRAALAQLEQRM</sequence>
<name>A0A8H6HZ53_9AGAR</name>
<feature type="coiled-coil region" evidence="1">
    <location>
        <begin position="10"/>
        <end position="78"/>
    </location>
</feature>
<proteinExistence type="predicted"/>
<gene>
    <name evidence="2" type="ORF">DFP72DRAFT_897293</name>
</gene>
<accession>A0A8H6HZ53</accession>
<dbReference type="EMBL" id="JACGCI010000031">
    <property type="protein sequence ID" value="KAF6755114.1"/>
    <property type="molecule type" value="Genomic_DNA"/>
</dbReference>
<organism evidence="2 3">
    <name type="scientific">Ephemerocybe angulata</name>
    <dbReference type="NCBI Taxonomy" id="980116"/>
    <lineage>
        <taxon>Eukaryota</taxon>
        <taxon>Fungi</taxon>
        <taxon>Dikarya</taxon>
        <taxon>Basidiomycota</taxon>
        <taxon>Agaricomycotina</taxon>
        <taxon>Agaricomycetes</taxon>
        <taxon>Agaricomycetidae</taxon>
        <taxon>Agaricales</taxon>
        <taxon>Agaricineae</taxon>
        <taxon>Psathyrellaceae</taxon>
        <taxon>Ephemerocybe</taxon>
    </lineage>
</organism>
<keyword evidence="1" id="KW-0175">Coiled coil</keyword>
<evidence type="ECO:0000256" key="1">
    <source>
        <dbReference type="SAM" id="Coils"/>
    </source>
</evidence>
<keyword evidence="3" id="KW-1185">Reference proteome</keyword>
<dbReference type="Proteomes" id="UP000521943">
    <property type="component" value="Unassembled WGS sequence"/>
</dbReference>
<reference evidence="2 3" key="1">
    <citation type="submission" date="2020-07" db="EMBL/GenBank/DDBJ databases">
        <title>Comparative genomics of pyrophilous fungi reveals a link between fire events and developmental genes.</title>
        <authorList>
            <consortium name="DOE Joint Genome Institute"/>
            <person name="Steindorff A.S."/>
            <person name="Carver A."/>
            <person name="Calhoun S."/>
            <person name="Stillman K."/>
            <person name="Liu H."/>
            <person name="Lipzen A."/>
            <person name="Pangilinan J."/>
            <person name="Labutti K."/>
            <person name="Bruns T.D."/>
            <person name="Grigoriev I.V."/>
        </authorList>
    </citation>
    <scope>NUCLEOTIDE SEQUENCE [LARGE SCALE GENOMIC DNA]</scope>
    <source>
        <strain evidence="2 3">CBS 144469</strain>
    </source>
</reference>
<dbReference type="OrthoDB" id="10287564at2759"/>
<evidence type="ECO:0000313" key="3">
    <source>
        <dbReference type="Proteomes" id="UP000521943"/>
    </source>
</evidence>
<protein>
    <submittedName>
        <fullName evidence="2">Uncharacterized protein</fullName>
    </submittedName>
</protein>
<evidence type="ECO:0000313" key="2">
    <source>
        <dbReference type="EMBL" id="KAF6755114.1"/>
    </source>
</evidence>
<comment type="caution">
    <text evidence="2">The sequence shown here is derived from an EMBL/GenBank/DDBJ whole genome shotgun (WGS) entry which is preliminary data.</text>
</comment>